<organism evidence="1 2">
    <name type="scientific">Stenotrophomonas panacihumi</name>
    <dbReference type="NCBI Taxonomy" id="676599"/>
    <lineage>
        <taxon>Bacteria</taxon>
        <taxon>Pseudomonadati</taxon>
        <taxon>Pseudomonadota</taxon>
        <taxon>Gammaproteobacteria</taxon>
        <taxon>Lysobacterales</taxon>
        <taxon>Lysobacteraceae</taxon>
        <taxon>Stenotrophomonas</taxon>
    </lineage>
</organism>
<proteinExistence type="predicted"/>
<dbReference type="AlphaFoldDB" id="A0A0R0AF76"/>
<dbReference type="RefSeq" id="WP_057647604.1">
    <property type="nucleotide sequence ID" value="NZ_LLXU01000095.1"/>
</dbReference>
<dbReference type="Proteomes" id="UP000051802">
    <property type="component" value="Unassembled WGS sequence"/>
</dbReference>
<protein>
    <submittedName>
        <fullName evidence="1">Uncharacterized protein</fullName>
    </submittedName>
</protein>
<evidence type="ECO:0000313" key="2">
    <source>
        <dbReference type="Proteomes" id="UP000051802"/>
    </source>
</evidence>
<evidence type="ECO:0000313" key="1">
    <source>
        <dbReference type="EMBL" id="KRG40682.1"/>
    </source>
</evidence>
<sequence>MRLLDYYSRLALRSDDEELLLLLNTVVTAQLRKNLEGKNGSFKSTNYAFACEAIERIRPLRERDGRAQRARLKKLLDPSVDDGQ</sequence>
<name>A0A0R0AF76_9GAMM</name>
<gene>
    <name evidence="1" type="ORF">ARC20_12730</name>
</gene>
<reference evidence="1 2" key="1">
    <citation type="submission" date="2015-10" db="EMBL/GenBank/DDBJ databases">
        <title>Genome sequencing and analysis of members of genus Stenotrophomonas.</title>
        <authorList>
            <person name="Patil P.P."/>
            <person name="Midha S."/>
            <person name="Patil P.B."/>
        </authorList>
    </citation>
    <scope>NUCLEOTIDE SEQUENCE [LARGE SCALE GENOMIC DNA]</scope>
    <source>
        <strain evidence="1 2">JCM 16536</strain>
    </source>
</reference>
<dbReference type="OrthoDB" id="9255723at2"/>
<accession>A0A0R0AF76</accession>
<keyword evidence="2" id="KW-1185">Reference proteome</keyword>
<comment type="caution">
    <text evidence="1">The sequence shown here is derived from an EMBL/GenBank/DDBJ whole genome shotgun (WGS) entry which is preliminary data.</text>
</comment>
<dbReference type="EMBL" id="LLXU01000095">
    <property type="protein sequence ID" value="KRG40682.1"/>
    <property type="molecule type" value="Genomic_DNA"/>
</dbReference>